<accession>A0A3D8Y6H3</accession>
<dbReference type="RefSeq" id="WP_115832796.1">
    <property type="nucleotide sequence ID" value="NZ_QNUL01000020.1"/>
</dbReference>
<dbReference type="AlphaFoldDB" id="A0A3D8Y6H3"/>
<evidence type="ECO:0000313" key="2">
    <source>
        <dbReference type="Proteomes" id="UP000256373"/>
    </source>
</evidence>
<reference evidence="1 2" key="1">
    <citation type="submission" date="2018-07" db="EMBL/GenBank/DDBJ databases">
        <title>Dyadobacter roseus sp. nov., isolated from rose rhizosphere soil.</title>
        <authorList>
            <person name="Chen L."/>
        </authorList>
    </citation>
    <scope>NUCLEOTIDE SEQUENCE [LARGE SCALE GENOMIC DNA]</scope>
    <source>
        <strain evidence="1 2">RS19</strain>
    </source>
</reference>
<proteinExistence type="predicted"/>
<comment type="caution">
    <text evidence="1">The sequence shown here is derived from an EMBL/GenBank/DDBJ whole genome shotgun (WGS) entry which is preliminary data.</text>
</comment>
<protein>
    <submittedName>
        <fullName evidence="1">Uncharacterized protein</fullName>
    </submittedName>
</protein>
<keyword evidence="2" id="KW-1185">Reference proteome</keyword>
<name>A0A3D8Y6H3_9BACT</name>
<sequence length="441" mass="50356">MITTVVGRTFLAAYNEKKAENKSPKEFFEQVYFDLFYNHSKYLQWITNSPFVQMKAGQKPDKLTVEERQEKLQNLFSKAESGEPDGSFALGYPASELKEYASTSGLVSDIQIPTTSDDIYLSWIGSGLGIGVAGGYTILFDDPAITLQTFEGWKTYRQYLNDETLDKLRGNQINTWNGQWLTYSLDSRSAKGFRADFDFTDLTTRKIFDVSSTLIEVNTVNWSQLFFSLSQLYPNGELTGYVYGYGQTNKTIGFIPFQFKSGNKIFEVYKKLFGSNDTDEKRFEALFGMHIKRACELGSIGLQALRPEGITKYMGEGKMLAFNKPDDVINYYAYKTWLVAMLSKNKEEITEYTLELAEIILRYRNGSKGMERPTLVNKGLFGAKTKRGFIEALTEMISGLSGEDLTEIKDLKDHIHLMTNEEFGYFCTLLKFDYSFKEKQS</sequence>
<gene>
    <name evidence="1" type="ORF">DSL64_20445</name>
</gene>
<evidence type="ECO:0000313" key="1">
    <source>
        <dbReference type="EMBL" id="REA58462.1"/>
    </source>
</evidence>
<dbReference type="Proteomes" id="UP000256373">
    <property type="component" value="Unassembled WGS sequence"/>
</dbReference>
<dbReference type="OrthoDB" id="5422541at2"/>
<dbReference type="EMBL" id="QNUL01000020">
    <property type="protein sequence ID" value="REA58462.1"/>
    <property type="molecule type" value="Genomic_DNA"/>
</dbReference>
<organism evidence="1 2">
    <name type="scientific">Dyadobacter luteus</name>
    <dbReference type="NCBI Taxonomy" id="2259619"/>
    <lineage>
        <taxon>Bacteria</taxon>
        <taxon>Pseudomonadati</taxon>
        <taxon>Bacteroidota</taxon>
        <taxon>Cytophagia</taxon>
        <taxon>Cytophagales</taxon>
        <taxon>Spirosomataceae</taxon>
        <taxon>Dyadobacter</taxon>
    </lineage>
</organism>